<proteinExistence type="predicted"/>
<reference evidence="1" key="1">
    <citation type="journal article" date="2020" name="Stud. Mycol.">
        <title>101 Dothideomycetes genomes: a test case for predicting lifestyles and emergence of pathogens.</title>
        <authorList>
            <person name="Haridas S."/>
            <person name="Albert R."/>
            <person name="Binder M."/>
            <person name="Bloem J."/>
            <person name="Labutti K."/>
            <person name="Salamov A."/>
            <person name="Andreopoulos B."/>
            <person name="Baker S."/>
            <person name="Barry K."/>
            <person name="Bills G."/>
            <person name="Bluhm B."/>
            <person name="Cannon C."/>
            <person name="Castanera R."/>
            <person name="Culley D."/>
            <person name="Daum C."/>
            <person name="Ezra D."/>
            <person name="Gonzalez J."/>
            <person name="Henrissat B."/>
            <person name="Kuo A."/>
            <person name="Liang C."/>
            <person name="Lipzen A."/>
            <person name="Lutzoni F."/>
            <person name="Magnuson J."/>
            <person name="Mondo S."/>
            <person name="Nolan M."/>
            <person name="Ohm R."/>
            <person name="Pangilinan J."/>
            <person name="Park H.-J."/>
            <person name="Ramirez L."/>
            <person name="Alfaro M."/>
            <person name="Sun H."/>
            <person name="Tritt A."/>
            <person name="Yoshinaga Y."/>
            <person name="Zwiers L.-H."/>
            <person name="Turgeon B."/>
            <person name="Goodwin S."/>
            <person name="Spatafora J."/>
            <person name="Crous P."/>
            <person name="Grigoriev I."/>
        </authorList>
    </citation>
    <scope>NUCLEOTIDE SEQUENCE</scope>
    <source>
        <strain evidence="1">CBS 122367</strain>
    </source>
</reference>
<dbReference type="PANTHER" id="PTHR42791">
    <property type="entry name" value="GNAT FAMILY ACETYLTRANSFERASE"/>
    <property type="match status" value="1"/>
</dbReference>
<dbReference type="InterPro" id="IPR016181">
    <property type="entry name" value="Acyl_CoA_acyltransferase"/>
</dbReference>
<dbReference type="SUPFAM" id="SSF55729">
    <property type="entry name" value="Acyl-CoA N-acyltransferases (Nat)"/>
    <property type="match status" value="1"/>
</dbReference>
<dbReference type="InterPro" id="IPR052523">
    <property type="entry name" value="Trichothecene_AcTrans"/>
</dbReference>
<sequence>MAAAVPAFGRLRLAKLADLRRIGLVAAAGFYHSTFFPYARPFFADYPTDTAASYRAEYQEGILDPKKLVLVALDDYKENEIDSVYEALKQIYPESASKAGVDENGKVIVGIISMSLELDHKRHGQFLPEDASQPPDDPEDRKRDSFPDALKLVDRALKGPEEKWLKGHMEILSLGVHPAYWKIGHGHELAKWCLALADMDKVPTCVSASPMGARLCKSLGFVEKELVLIDGYEHYPEPIDISFQQRSVSEAGPMAGL</sequence>
<dbReference type="OrthoDB" id="4738875at2759"/>
<dbReference type="PANTHER" id="PTHR42791:SF16">
    <property type="entry name" value="N-ACETYLTRANSFERASE DOMAIN-CONTAINING PROTEIN"/>
    <property type="match status" value="1"/>
</dbReference>
<gene>
    <name evidence="1" type="ORF">K458DRAFT_322048</name>
</gene>
<accession>A0A6G1IE48</accession>
<organism evidence="1 2">
    <name type="scientific">Lentithecium fluviatile CBS 122367</name>
    <dbReference type="NCBI Taxonomy" id="1168545"/>
    <lineage>
        <taxon>Eukaryota</taxon>
        <taxon>Fungi</taxon>
        <taxon>Dikarya</taxon>
        <taxon>Ascomycota</taxon>
        <taxon>Pezizomycotina</taxon>
        <taxon>Dothideomycetes</taxon>
        <taxon>Pleosporomycetidae</taxon>
        <taxon>Pleosporales</taxon>
        <taxon>Massarineae</taxon>
        <taxon>Lentitheciaceae</taxon>
        <taxon>Lentithecium</taxon>
    </lineage>
</organism>
<evidence type="ECO:0000313" key="1">
    <source>
        <dbReference type="EMBL" id="KAF2676405.1"/>
    </source>
</evidence>
<keyword evidence="2" id="KW-1185">Reference proteome</keyword>
<dbReference type="Proteomes" id="UP000799291">
    <property type="component" value="Unassembled WGS sequence"/>
</dbReference>
<dbReference type="AlphaFoldDB" id="A0A6G1IE48"/>
<dbReference type="Gene3D" id="3.40.630.30">
    <property type="match status" value="1"/>
</dbReference>
<evidence type="ECO:0008006" key="3">
    <source>
        <dbReference type="Google" id="ProtNLM"/>
    </source>
</evidence>
<dbReference type="EMBL" id="MU005635">
    <property type="protein sequence ID" value="KAF2676405.1"/>
    <property type="molecule type" value="Genomic_DNA"/>
</dbReference>
<protein>
    <recommendedName>
        <fullName evidence="3">N-acetyltransferase domain-containing protein</fullName>
    </recommendedName>
</protein>
<name>A0A6G1IE48_9PLEO</name>
<evidence type="ECO:0000313" key="2">
    <source>
        <dbReference type="Proteomes" id="UP000799291"/>
    </source>
</evidence>